<dbReference type="InParanoid" id="C1E522"/>
<organism evidence="1 2">
    <name type="scientific">Micromonas commoda (strain RCC299 / NOUM17 / CCMP2709)</name>
    <name type="common">Picoplanktonic green alga</name>
    <dbReference type="NCBI Taxonomy" id="296587"/>
    <lineage>
        <taxon>Eukaryota</taxon>
        <taxon>Viridiplantae</taxon>
        <taxon>Chlorophyta</taxon>
        <taxon>Mamiellophyceae</taxon>
        <taxon>Mamiellales</taxon>
        <taxon>Mamiellaceae</taxon>
        <taxon>Micromonas</taxon>
    </lineage>
</organism>
<dbReference type="InterPro" id="IPR032751">
    <property type="entry name" value="Fuseless"/>
</dbReference>
<dbReference type="Proteomes" id="UP000002009">
    <property type="component" value="Chromosome 4"/>
</dbReference>
<gene>
    <name evidence="1" type="ORF">MICPUN_58239</name>
</gene>
<name>C1E522_MICCC</name>
<dbReference type="eggNOG" id="ENOG502SW2E">
    <property type="taxonomic scope" value="Eukaryota"/>
</dbReference>
<dbReference type="RefSeq" id="XP_002501558.1">
    <property type="nucleotide sequence ID" value="XM_002501512.1"/>
</dbReference>
<accession>C1E522</accession>
<evidence type="ECO:0000313" key="2">
    <source>
        <dbReference type="Proteomes" id="UP000002009"/>
    </source>
</evidence>
<dbReference type="Pfam" id="PF15993">
    <property type="entry name" value="Fuseless"/>
    <property type="match status" value="1"/>
</dbReference>
<reference evidence="1 2" key="1">
    <citation type="journal article" date="2009" name="Science">
        <title>Green evolution and dynamic adaptations revealed by genomes of the marine picoeukaryotes Micromonas.</title>
        <authorList>
            <person name="Worden A.Z."/>
            <person name="Lee J.H."/>
            <person name="Mock T."/>
            <person name="Rouze P."/>
            <person name="Simmons M.P."/>
            <person name="Aerts A.L."/>
            <person name="Allen A.E."/>
            <person name="Cuvelier M.L."/>
            <person name="Derelle E."/>
            <person name="Everett M.V."/>
            <person name="Foulon E."/>
            <person name="Grimwood J."/>
            <person name="Gundlach H."/>
            <person name="Henrissat B."/>
            <person name="Napoli C."/>
            <person name="McDonald S.M."/>
            <person name="Parker M.S."/>
            <person name="Rombauts S."/>
            <person name="Salamov A."/>
            <person name="Von Dassow P."/>
            <person name="Badger J.H."/>
            <person name="Coutinho P.M."/>
            <person name="Demir E."/>
            <person name="Dubchak I."/>
            <person name="Gentemann C."/>
            <person name="Eikrem W."/>
            <person name="Gready J.E."/>
            <person name="John U."/>
            <person name="Lanier W."/>
            <person name="Lindquist E.A."/>
            <person name="Lucas S."/>
            <person name="Mayer K.F."/>
            <person name="Moreau H."/>
            <person name="Not F."/>
            <person name="Otillar R."/>
            <person name="Panaud O."/>
            <person name="Pangilinan J."/>
            <person name="Paulsen I."/>
            <person name="Piegu B."/>
            <person name="Poliakov A."/>
            <person name="Robbens S."/>
            <person name="Schmutz J."/>
            <person name="Toulza E."/>
            <person name="Wyss T."/>
            <person name="Zelensky A."/>
            <person name="Zhou K."/>
            <person name="Armbrust E.V."/>
            <person name="Bhattacharya D."/>
            <person name="Goodenough U.W."/>
            <person name="Van de Peer Y."/>
            <person name="Grigoriev I.V."/>
        </authorList>
    </citation>
    <scope>NUCLEOTIDE SEQUENCE [LARGE SCALE GENOMIC DNA]</scope>
    <source>
        <strain evidence="2">RCC299 / NOUM17</strain>
    </source>
</reference>
<dbReference type="OrthoDB" id="45313at2759"/>
<dbReference type="KEGG" id="mis:MICPUN_58239"/>
<dbReference type="GeneID" id="8243249"/>
<proteinExistence type="predicted"/>
<evidence type="ECO:0000313" key="1">
    <source>
        <dbReference type="EMBL" id="ACO62816.1"/>
    </source>
</evidence>
<dbReference type="EMBL" id="CP001325">
    <property type="protein sequence ID" value="ACO62816.1"/>
    <property type="molecule type" value="Genomic_DNA"/>
</dbReference>
<keyword evidence="2" id="KW-1185">Reference proteome</keyword>
<protein>
    <submittedName>
        <fullName evidence="1">Uncharacterized protein</fullName>
    </submittedName>
</protein>
<dbReference type="AlphaFoldDB" id="C1E522"/>
<sequence>MLRNACRRTLAEAAASFSGRKSSFAWRTVVSDNAGSSVVGNDCFRRIARQPRGSYCFPTTGISRTASTSTRTRQSAHQEMAGVVEDLAVELHPWSKLPLQIAVAMGVASFWRGAWYVMDTTVFPDDALKSGAACLVAGTAGLAKLQRYAASEVHRRYIARRIPPPPSVRYGLLYGMGLSCVAVWRGTWCMWDAAFEAFDPWALKGRSGDPPATDDDVNRTSMSEQSFTFLNGAASHVAAIAGLVSAGYLSSVLSPPAVCFLLNDEALRKRACAVSPVYREEARREFLKGAAWLFGNSGPVKRAVK</sequence>